<dbReference type="EMBL" id="BQKI01000008">
    <property type="protein sequence ID" value="GJN01101.1"/>
    <property type="molecule type" value="Genomic_DNA"/>
</dbReference>
<name>A0AAV5CST1_ELECO</name>
<dbReference type="Pfam" id="PF12274">
    <property type="entry name" value="DUF3615"/>
    <property type="match status" value="1"/>
</dbReference>
<dbReference type="Proteomes" id="UP001054889">
    <property type="component" value="Unassembled WGS sequence"/>
</dbReference>
<evidence type="ECO:0000313" key="4">
    <source>
        <dbReference type="Proteomes" id="UP001054889"/>
    </source>
</evidence>
<dbReference type="PANTHER" id="PTHR34710:SF10">
    <property type="entry name" value="EXPRESSED PROTEIN"/>
    <property type="match status" value="1"/>
</dbReference>
<reference evidence="3" key="2">
    <citation type="submission" date="2021-12" db="EMBL/GenBank/DDBJ databases">
        <title>Resequencing data analysis of finger millet.</title>
        <authorList>
            <person name="Hatakeyama M."/>
            <person name="Aluri S."/>
            <person name="Balachadran M.T."/>
            <person name="Sivarajan S.R."/>
            <person name="Poveda L."/>
            <person name="Shimizu-Inatsugi R."/>
            <person name="Schlapbach R."/>
            <person name="Sreeman S.M."/>
            <person name="Shimizu K.K."/>
        </authorList>
    </citation>
    <scope>NUCLEOTIDE SEQUENCE</scope>
</reference>
<organism evidence="3 4">
    <name type="scientific">Eleusine coracana subsp. coracana</name>
    <dbReference type="NCBI Taxonomy" id="191504"/>
    <lineage>
        <taxon>Eukaryota</taxon>
        <taxon>Viridiplantae</taxon>
        <taxon>Streptophyta</taxon>
        <taxon>Embryophyta</taxon>
        <taxon>Tracheophyta</taxon>
        <taxon>Spermatophyta</taxon>
        <taxon>Magnoliopsida</taxon>
        <taxon>Liliopsida</taxon>
        <taxon>Poales</taxon>
        <taxon>Poaceae</taxon>
        <taxon>PACMAD clade</taxon>
        <taxon>Chloridoideae</taxon>
        <taxon>Cynodonteae</taxon>
        <taxon>Eleusininae</taxon>
        <taxon>Eleusine</taxon>
    </lineage>
</organism>
<dbReference type="InterPro" id="IPR022059">
    <property type="entry name" value="DUF3615"/>
</dbReference>
<feature type="region of interest" description="Disordered" evidence="1">
    <location>
        <begin position="141"/>
        <end position="168"/>
    </location>
</feature>
<feature type="domain" description="DUF3615" evidence="2">
    <location>
        <begin position="76"/>
        <end position="151"/>
    </location>
</feature>
<evidence type="ECO:0000313" key="3">
    <source>
        <dbReference type="EMBL" id="GJN01101.1"/>
    </source>
</evidence>
<accession>A0AAV5CST1</accession>
<protein>
    <recommendedName>
        <fullName evidence="2">DUF3615 domain-containing protein</fullName>
    </recommendedName>
</protein>
<comment type="caution">
    <text evidence="3">The sequence shown here is derived from an EMBL/GenBank/DDBJ whole genome shotgun (WGS) entry which is preliminary data.</text>
</comment>
<reference evidence="3" key="1">
    <citation type="journal article" date="2018" name="DNA Res.">
        <title>Multiple hybrid de novo genome assembly of finger millet, an orphan allotetraploid crop.</title>
        <authorList>
            <person name="Hatakeyama M."/>
            <person name="Aluri S."/>
            <person name="Balachadran M.T."/>
            <person name="Sivarajan S.R."/>
            <person name="Patrignani A."/>
            <person name="Gruter S."/>
            <person name="Poveda L."/>
            <person name="Shimizu-Inatsugi R."/>
            <person name="Baeten J."/>
            <person name="Francoijs K.J."/>
            <person name="Nataraja K.N."/>
            <person name="Reddy Y.A.N."/>
            <person name="Phadnis S."/>
            <person name="Ravikumar R.L."/>
            <person name="Schlapbach R."/>
            <person name="Sreeman S.M."/>
            <person name="Shimizu K.K."/>
        </authorList>
    </citation>
    <scope>NUCLEOTIDE SEQUENCE</scope>
</reference>
<sequence>MMGSTEPCETDWGLMPALPLEELVKDLCVEDKVRVQINLRERERILKRIDKNLPQPPQMYIESQRQRDNCITAVARHAIRRYNAKHPDDEFDAVRSLNESTVHFRGELWYHINFWAHSRRSNKIKRFFAEVHYKQLARSSVHSSPPVPVPEAEVHDRPSASSSVCSDPTISVPEAQVCHRRPASISVCSHPPGGVPEVGVHDIPPFSSFIWPMPPQIPIVEVCTIIEEPLGRYRRSCAFCAGSLDILHPKGSRKFVCGNDKDRMVQQFHFSRYTYNTRR</sequence>
<evidence type="ECO:0000256" key="1">
    <source>
        <dbReference type="SAM" id="MobiDB-lite"/>
    </source>
</evidence>
<evidence type="ECO:0000259" key="2">
    <source>
        <dbReference type="Pfam" id="PF12274"/>
    </source>
</evidence>
<feature type="compositionally biased region" description="Polar residues" evidence="1">
    <location>
        <begin position="159"/>
        <end position="168"/>
    </location>
</feature>
<dbReference type="PANTHER" id="PTHR34710">
    <property type="entry name" value="OS03G0834100 PROTEIN"/>
    <property type="match status" value="1"/>
</dbReference>
<gene>
    <name evidence="3" type="primary">ga18337</name>
    <name evidence="3" type="ORF">PR202_ga18337</name>
</gene>
<proteinExistence type="predicted"/>
<keyword evidence="4" id="KW-1185">Reference proteome</keyword>
<dbReference type="AlphaFoldDB" id="A0AAV5CST1"/>